<dbReference type="InterPro" id="IPR016040">
    <property type="entry name" value="NAD(P)-bd_dom"/>
</dbReference>
<comment type="caution">
    <text evidence="2">The sequence shown here is derived from an EMBL/GenBank/DDBJ whole genome shotgun (WGS) entry which is preliminary data.</text>
</comment>
<dbReference type="Gene3D" id="3.40.50.720">
    <property type="entry name" value="NAD(P)-binding Rossmann-like Domain"/>
    <property type="match status" value="1"/>
</dbReference>
<protein>
    <submittedName>
        <fullName evidence="2">NAD(P)H-binding protein</fullName>
    </submittedName>
</protein>
<evidence type="ECO:0000313" key="3">
    <source>
        <dbReference type="Proteomes" id="UP000751852"/>
    </source>
</evidence>
<evidence type="ECO:0000259" key="1">
    <source>
        <dbReference type="Pfam" id="PF13460"/>
    </source>
</evidence>
<keyword evidence="3" id="KW-1185">Reference proteome</keyword>
<organism evidence="2 3">
    <name type="scientific">Staphylococcus canis</name>
    <dbReference type="NCBI Taxonomy" id="2724942"/>
    <lineage>
        <taxon>Bacteria</taxon>
        <taxon>Bacillati</taxon>
        <taxon>Bacillota</taxon>
        <taxon>Bacilli</taxon>
        <taxon>Bacillales</taxon>
        <taxon>Staphylococcaceae</taxon>
        <taxon>Staphylococcus</taxon>
    </lineage>
</organism>
<accession>A0ABS0T5F2</accession>
<feature type="domain" description="NAD(P)-binding" evidence="1">
    <location>
        <begin position="9"/>
        <end position="135"/>
    </location>
</feature>
<sequence length="304" mass="35473">MHAKVLLAGVTGPIGQSLVNALASEYQLFTISKYPKPQKQTNVKWITGDIYNYKDVLKAMENIDIAVFFLDPTKHSAKMTRALARELNLIAADNFARAAHHHNITEIIYVSGSQFDAETIQQLSAYGTPVRQTMREMKRSHISVEFQVAKYNDIRIVHHMPKPLNWSLYEVIERFVSWISNAKGTRLLAEIEHEYIKIYKKSNGKLRATLKVEHIDANLYRLVMVKDDLARHMETPIIEFRYIAQLNWIIIQFFNYIPKVIWPVAYLLQVPYLMMLLRGFDTKCRIQVYHEKIQRGMKVNYTKD</sequence>
<reference evidence="2 3" key="1">
    <citation type="submission" date="2020-04" db="EMBL/GenBank/DDBJ databases">
        <title>Staphylococcus species from domestic dog.</title>
        <authorList>
            <person name="Paterson G.K."/>
        </authorList>
    </citation>
    <scope>NUCLEOTIDE SEQUENCE [LARGE SCALE GENOMIC DNA]</scope>
    <source>
        <strain evidence="2 3">H16/1A</strain>
    </source>
</reference>
<dbReference type="InterPro" id="IPR036291">
    <property type="entry name" value="NAD(P)-bd_dom_sf"/>
</dbReference>
<dbReference type="Pfam" id="PF13460">
    <property type="entry name" value="NAD_binding_10"/>
    <property type="match status" value="1"/>
</dbReference>
<gene>
    <name evidence="2" type="ORF">HHH54_00025</name>
</gene>
<name>A0ABS0T5F2_9STAP</name>
<dbReference type="SUPFAM" id="SSF51735">
    <property type="entry name" value="NAD(P)-binding Rossmann-fold domains"/>
    <property type="match status" value="1"/>
</dbReference>
<dbReference type="EMBL" id="JABANU010000001">
    <property type="protein sequence ID" value="MBI5973979.1"/>
    <property type="molecule type" value="Genomic_DNA"/>
</dbReference>
<dbReference type="Proteomes" id="UP000751852">
    <property type="component" value="Unassembled WGS sequence"/>
</dbReference>
<proteinExistence type="predicted"/>
<dbReference type="RefSeq" id="WP_198616774.1">
    <property type="nucleotide sequence ID" value="NZ_JABANU010000001.1"/>
</dbReference>
<evidence type="ECO:0000313" key="2">
    <source>
        <dbReference type="EMBL" id="MBI5973979.1"/>
    </source>
</evidence>